<comment type="caution">
    <text evidence="10">The sequence shown here is derived from an EMBL/GenBank/DDBJ whole genome shotgun (WGS) entry which is preliminary data.</text>
</comment>
<dbReference type="PROSITE" id="PS00690">
    <property type="entry name" value="DEAH_ATP_HELICASE"/>
    <property type="match status" value="1"/>
</dbReference>
<feature type="domain" description="Helicase ATP-binding" evidence="8">
    <location>
        <begin position="49"/>
        <end position="214"/>
    </location>
</feature>
<dbReference type="SUPFAM" id="SSF52540">
    <property type="entry name" value="P-loop containing nucleoside triphosphate hydrolases"/>
    <property type="match status" value="1"/>
</dbReference>
<evidence type="ECO:0000256" key="1">
    <source>
        <dbReference type="ARBA" id="ARBA00022741"/>
    </source>
</evidence>
<dbReference type="InterPro" id="IPR002464">
    <property type="entry name" value="DNA/RNA_helicase_DEAH_CS"/>
</dbReference>
<dbReference type="InterPro" id="IPR000569">
    <property type="entry name" value="HECT_dom"/>
</dbReference>
<dbReference type="SUPFAM" id="SSF56204">
    <property type="entry name" value="Hect, E3 ligase catalytic domain"/>
    <property type="match status" value="1"/>
</dbReference>
<organism evidence="10 11">
    <name type="scientific">Durusdinium trenchii</name>
    <dbReference type="NCBI Taxonomy" id="1381693"/>
    <lineage>
        <taxon>Eukaryota</taxon>
        <taxon>Sar</taxon>
        <taxon>Alveolata</taxon>
        <taxon>Dinophyceae</taxon>
        <taxon>Suessiales</taxon>
        <taxon>Symbiodiniaceae</taxon>
        <taxon>Durusdinium</taxon>
    </lineage>
</organism>
<dbReference type="Gene3D" id="3.30.2410.10">
    <property type="entry name" value="Hect, E3 ligase catalytic domain"/>
    <property type="match status" value="1"/>
</dbReference>
<evidence type="ECO:0000256" key="3">
    <source>
        <dbReference type="ARBA" id="ARBA00022801"/>
    </source>
</evidence>
<dbReference type="InterPro" id="IPR027417">
    <property type="entry name" value="P-loop_NTPase"/>
</dbReference>
<evidence type="ECO:0000256" key="2">
    <source>
        <dbReference type="ARBA" id="ARBA00022786"/>
    </source>
</evidence>
<dbReference type="PROSITE" id="PS51192">
    <property type="entry name" value="HELICASE_ATP_BIND_1"/>
    <property type="match status" value="1"/>
</dbReference>
<dbReference type="Pfam" id="PF00632">
    <property type="entry name" value="HECT"/>
    <property type="match status" value="1"/>
</dbReference>
<dbReference type="PANTHER" id="PTHR18934">
    <property type="entry name" value="ATP-DEPENDENT RNA HELICASE"/>
    <property type="match status" value="1"/>
</dbReference>
<dbReference type="SMART" id="SM00119">
    <property type="entry name" value="HECTc"/>
    <property type="match status" value="1"/>
</dbReference>
<proteinExistence type="predicted"/>
<dbReference type="SMART" id="SM00487">
    <property type="entry name" value="DEXDc"/>
    <property type="match status" value="1"/>
</dbReference>
<feature type="region of interest" description="Disordered" evidence="6">
    <location>
        <begin position="210"/>
        <end position="230"/>
    </location>
</feature>
<keyword evidence="3" id="KW-0378">Hydrolase</keyword>
<evidence type="ECO:0000259" key="7">
    <source>
        <dbReference type="PROSITE" id="PS50237"/>
    </source>
</evidence>
<evidence type="ECO:0000313" key="10">
    <source>
        <dbReference type="EMBL" id="CAK9053684.1"/>
    </source>
</evidence>
<keyword evidence="2 5" id="KW-0833">Ubl conjugation pathway</keyword>
<feature type="region of interest" description="Disordered" evidence="6">
    <location>
        <begin position="695"/>
        <end position="716"/>
    </location>
</feature>
<dbReference type="Proteomes" id="UP001642484">
    <property type="component" value="Unassembled WGS sequence"/>
</dbReference>
<keyword evidence="11" id="KW-1185">Reference proteome</keyword>
<evidence type="ECO:0000259" key="8">
    <source>
        <dbReference type="PROSITE" id="PS51192"/>
    </source>
</evidence>
<dbReference type="PANTHER" id="PTHR18934:SF136">
    <property type="entry name" value="ATP-DEPENDENT RNA HELICASE DHX35-RELATED"/>
    <property type="match status" value="1"/>
</dbReference>
<feature type="non-terminal residue" evidence="10">
    <location>
        <position position="1"/>
    </location>
</feature>
<dbReference type="PROSITE" id="PS50237">
    <property type="entry name" value="HECT"/>
    <property type="match status" value="1"/>
</dbReference>
<dbReference type="Gene3D" id="3.30.2160.10">
    <property type="entry name" value="Hect, E3 ligase catalytic domain"/>
    <property type="match status" value="1"/>
</dbReference>
<accession>A0ABP0MQH7</accession>
<sequence length="1397" mass="156353">PLPAHADPWELDCDAEKHRALPVFNPSDRLPVEQQRKRLPIYKHRLAILHAVETHRAVVLCGATGCGKSTQLPQYLDDAGWTAKGYVVCVTLPRRLAAVTVASRVAVEMGAQLGREVGYRIRFESHVTPGVTRIEFVTEGILLREMLSDPLLTRFSVIVVDEAHERSANTDLLLGLLKKICRKRPRLRLVVASATLDAGAFLSFLARKGRTGAAPPPKRPRLRGWDDETGETLQRRSEEADWRRLCVDLSGGGRGGVPERDCCLLEVEGRLHDVQVHYLDEPTGDYVEAAVNLVMNIHRSLPEGDILVFLTGREEIDVACSLIIERMQRAREMAERPSLKPKPLQVVPLHGTLPKEQQLKAFVTPARGNRKVVVATNLAEASVTIDGIVYVVDSCLVKLDAFCPFNGTSYLNITACSKGSARQRCGRAGRTRAGHCFRLLTESAYHQLHEHTLPEVQRSDLKDVVLTLKCLGVDDVGAFEFPTPPAREALEVALEDLYALGAIDAEARLVEPLGLRMAHGPLPAPLMRLLLLSVEEPHRCAAEASIACAMLTMQPPWLPSQNKDRLLNCKESFAVYEGDLVSVLNIYRQYEVYREKDPEWAKRHLLNAKLLDRAMKVKQQLGMYLAKFNLPEESCGSEVERLQRVACASLFLNSARRLPNGTYRLCGEALTDYAAVYAQAAAVDSAELGEKLTELLQEPRRGGEPKRRRLSNKTPAPVGVRDPIETWLPRLLAAGLPRLSGALVKDHRGLSVLPHPHRMEKKILTSGACHLTISGIAYHTKRACDNCDRPIEDRVWFACAEGCEVDFCCQCHEHLQTLFETGDGQRAVWASRFAAQVAQRALQAPAEERQAFIDILAFDWPLQMFQDLVRALADVADAQVVHLQDGADMDVAADADFWHLVGFLQLLRCANQKPAKERRFGELMLRGPRVPESHFVLGGLDKCDAQAEWERWKRYKDHVRPPEEVVLQAEFQVSGAFALFLVQGPLVPLSFRERCLEADLEDRLVQVKRPVLSCQVPRRPPRSLRLGAAKALSRVDQLKRLEAHFTRERGRGLGVMREFLALAMEAFMSAKSGKNLEEGQALWDYDPNTRTFWFSELPAPLSAQCQSLFRACGVLLAQALLNGTRLQVSFPPLLYSLLLRHIGASAPRLGLTDLASLRPSLAKGLQELLQYEGSDVGEVFPLDWPRGHELCSSNRAEHVEAFVEWFFTEKFRSQLKPFLDGFKDVLHSCDFLQTLVNASQLEQILCGVEEPLDVQQLKVKARVEGFDHDFKEIFWSVLESLDDEQKRRFALFVSACDRRPPEGWQHFELQVQRNGEDDDRLPTVGGAECLHLLHAFIDATLFLGRGLPRAPAGGDHRDGGLWAKLSKLNGVSERVFFLRCAPEDRTTGDLGRKEHSE</sequence>
<evidence type="ECO:0000256" key="4">
    <source>
        <dbReference type="ARBA" id="ARBA00022840"/>
    </source>
</evidence>
<name>A0ABP0MQH7_9DINO</name>
<dbReference type="Gene3D" id="3.90.1750.10">
    <property type="entry name" value="Hect, E3 ligase catalytic domains"/>
    <property type="match status" value="1"/>
</dbReference>
<keyword evidence="4" id="KW-0067">ATP-binding</keyword>
<evidence type="ECO:0000256" key="6">
    <source>
        <dbReference type="SAM" id="MobiDB-lite"/>
    </source>
</evidence>
<dbReference type="InterPro" id="IPR014001">
    <property type="entry name" value="Helicase_ATP-bd"/>
</dbReference>
<feature type="domain" description="HECT" evidence="7">
    <location>
        <begin position="1054"/>
        <end position="1324"/>
    </location>
</feature>
<protein>
    <recommendedName>
        <fullName evidence="12">RNA helicase</fullName>
    </recommendedName>
</protein>
<dbReference type="CDD" id="cd18791">
    <property type="entry name" value="SF2_C_RHA"/>
    <property type="match status" value="1"/>
</dbReference>
<feature type="compositionally biased region" description="Basic and acidic residues" evidence="6">
    <location>
        <begin position="695"/>
        <end position="705"/>
    </location>
</feature>
<dbReference type="Gene3D" id="3.40.50.300">
    <property type="entry name" value="P-loop containing nucleotide triphosphate hydrolases"/>
    <property type="match status" value="2"/>
</dbReference>
<comment type="caution">
    <text evidence="5">Lacks conserved residue(s) required for the propagation of feature annotation.</text>
</comment>
<feature type="domain" description="Helicase C-terminal" evidence="9">
    <location>
        <begin position="293"/>
        <end position="472"/>
    </location>
</feature>
<evidence type="ECO:0000313" key="11">
    <source>
        <dbReference type="Proteomes" id="UP001642484"/>
    </source>
</evidence>
<dbReference type="SMART" id="SM00847">
    <property type="entry name" value="HA2"/>
    <property type="match status" value="1"/>
</dbReference>
<keyword evidence="1" id="KW-0547">Nucleotide-binding</keyword>
<evidence type="ECO:0000259" key="9">
    <source>
        <dbReference type="PROSITE" id="PS51194"/>
    </source>
</evidence>
<dbReference type="Gene3D" id="1.20.120.1080">
    <property type="match status" value="1"/>
</dbReference>
<dbReference type="InterPro" id="IPR007502">
    <property type="entry name" value="Helicase-assoc_dom"/>
</dbReference>
<dbReference type="PROSITE" id="PS51194">
    <property type="entry name" value="HELICASE_CTER"/>
    <property type="match status" value="1"/>
</dbReference>
<dbReference type="InterPro" id="IPR011545">
    <property type="entry name" value="DEAD/DEAH_box_helicase_dom"/>
</dbReference>
<dbReference type="SMART" id="SM00490">
    <property type="entry name" value="HELICc"/>
    <property type="match status" value="1"/>
</dbReference>
<dbReference type="EMBL" id="CAXAMN010019113">
    <property type="protein sequence ID" value="CAK9053684.1"/>
    <property type="molecule type" value="Genomic_DNA"/>
</dbReference>
<dbReference type="Pfam" id="PF00270">
    <property type="entry name" value="DEAD"/>
    <property type="match status" value="1"/>
</dbReference>
<reference evidence="10 11" key="1">
    <citation type="submission" date="2024-02" db="EMBL/GenBank/DDBJ databases">
        <authorList>
            <person name="Chen Y."/>
            <person name="Shah S."/>
            <person name="Dougan E. K."/>
            <person name="Thang M."/>
            <person name="Chan C."/>
        </authorList>
    </citation>
    <scope>NUCLEOTIDE SEQUENCE [LARGE SCALE GENOMIC DNA]</scope>
</reference>
<dbReference type="Pfam" id="PF00271">
    <property type="entry name" value="Helicase_C"/>
    <property type="match status" value="1"/>
</dbReference>
<dbReference type="InterPro" id="IPR035983">
    <property type="entry name" value="Hect_E3_ubiquitin_ligase"/>
</dbReference>
<dbReference type="InterPro" id="IPR001650">
    <property type="entry name" value="Helicase_C-like"/>
</dbReference>
<evidence type="ECO:0008006" key="12">
    <source>
        <dbReference type="Google" id="ProtNLM"/>
    </source>
</evidence>
<gene>
    <name evidence="10" type="ORF">CCMP2556_LOCUS26945</name>
</gene>
<evidence type="ECO:0000256" key="5">
    <source>
        <dbReference type="PROSITE-ProRule" id="PRU00104"/>
    </source>
</evidence>